<dbReference type="PANTHER" id="PTHR12126">
    <property type="entry name" value="NADH-UBIQUINONE OXIDOREDUCTASE 39 KDA SUBUNIT-RELATED"/>
    <property type="match status" value="1"/>
</dbReference>
<gene>
    <name evidence="2" type="ORF">JK358_08855</name>
</gene>
<organism evidence="2 3">
    <name type="scientific">Nocardia acididurans</name>
    <dbReference type="NCBI Taxonomy" id="2802282"/>
    <lineage>
        <taxon>Bacteria</taxon>
        <taxon>Bacillati</taxon>
        <taxon>Actinomycetota</taxon>
        <taxon>Actinomycetes</taxon>
        <taxon>Mycobacteriales</taxon>
        <taxon>Nocardiaceae</taxon>
        <taxon>Nocardia</taxon>
    </lineage>
</organism>
<dbReference type="Proteomes" id="UP000602198">
    <property type="component" value="Unassembled WGS sequence"/>
</dbReference>
<accession>A0ABS1M386</accession>
<proteinExistence type="predicted"/>
<name>A0ABS1M386_9NOCA</name>
<evidence type="ECO:0000313" key="2">
    <source>
        <dbReference type="EMBL" id="MBL1074505.1"/>
    </source>
</evidence>
<evidence type="ECO:0000259" key="1">
    <source>
        <dbReference type="Pfam" id="PF13460"/>
    </source>
</evidence>
<dbReference type="Gene3D" id="3.40.50.720">
    <property type="entry name" value="NAD(P)-binding Rossmann-like Domain"/>
    <property type="match status" value="1"/>
</dbReference>
<dbReference type="InterPro" id="IPR016040">
    <property type="entry name" value="NAD(P)-bd_dom"/>
</dbReference>
<dbReference type="PANTHER" id="PTHR12126:SF11">
    <property type="entry name" value="NADH DEHYDROGENASE [UBIQUINONE] 1 ALPHA SUBCOMPLEX SUBUNIT 9, MITOCHONDRIAL"/>
    <property type="match status" value="1"/>
</dbReference>
<dbReference type="SUPFAM" id="SSF51735">
    <property type="entry name" value="NAD(P)-binding Rossmann-fold domains"/>
    <property type="match status" value="1"/>
</dbReference>
<dbReference type="InterPro" id="IPR036291">
    <property type="entry name" value="NAD(P)-bd_dom_sf"/>
</dbReference>
<sequence length="260" mass="27745">MQVAVLGGTGTLGTPTVRELVARGHTVRVLTRSAPADPVPGTVHHPVDLATGAGLDEALRGADTVVDAANHLGLRHAKVLVDGVRTLLAAEQRADIGHHVEVSIVGCDQVPFGYYRTKVAQEQVVTSGPIPWTLLRATQFHELIDEIFRTAAKFRVAPRGPLRFQPVDVTAVAARLADAVDAGPSGRLPDVGGPIVQTLTDLAAARRAFLGKTVLPVPVPPLGRAARRLRDAALCLDNDGETVSFDYTEWLHRRYPKPAS</sequence>
<feature type="domain" description="NAD(P)-binding" evidence="1">
    <location>
        <begin position="7"/>
        <end position="142"/>
    </location>
</feature>
<dbReference type="InterPro" id="IPR051207">
    <property type="entry name" value="ComplexI_NDUFA9_subunit"/>
</dbReference>
<keyword evidence="3" id="KW-1185">Reference proteome</keyword>
<dbReference type="EMBL" id="JAERRJ010000003">
    <property type="protein sequence ID" value="MBL1074505.1"/>
    <property type="molecule type" value="Genomic_DNA"/>
</dbReference>
<comment type="caution">
    <text evidence="2">The sequence shown here is derived from an EMBL/GenBank/DDBJ whole genome shotgun (WGS) entry which is preliminary data.</text>
</comment>
<evidence type="ECO:0000313" key="3">
    <source>
        <dbReference type="Proteomes" id="UP000602198"/>
    </source>
</evidence>
<reference evidence="2 3" key="1">
    <citation type="submission" date="2021-01" db="EMBL/GenBank/DDBJ databases">
        <title>WGS of actinomycetes isolated from Thailand.</title>
        <authorList>
            <person name="Thawai C."/>
        </authorList>
    </citation>
    <scope>NUCLEOTIDE SEQUENCE [LARGE SCALE GENOMIC DNA]</scope>
    <source>
        <strain evidence="2 3">LPG 2</strain>
    </source>
</reference>
<dbReference type="Pfam" id="PF13460">
    <property type="entry name" value="NAD_binding_10"/>
    <property type="match status" value="1"/>
</dbReference>
<dbReference type="RefSeq" id="WP_201945377.1">
    <property type="nucleotide sequence ID" value="NZ_JAERRJ010000003.1"/>
</dbReference>
<protein>
    <submittedName>
        <fullName evidence="2">SDR family oxidoreductase</fullName>
    </submittedName>
</protein>